<dbReference type="Proteomes" id="UP001489004">
    <property type="component" value="Unassembled WGS sequence"/>
</dbReference>
<feature type="region of interest" description="Disordered" evidence="1">
    <location>
        <begin position="140"/>
        <end position="196"/>
    </location>
</feature>
<comment type="caution">
    <text evidence="2">The sequence shown here is derived from an EMBL/GenBank/DDBJ whole genome shotgun (WGS) entry which is preliminary data.</text>
</comment>
<keyword evidence="3" id="KW-1185">Reference proteome</keyword>
<accession>A0AAW1Q140</accession>
<gene>
    <name evidence="2" type="ORF">WJX72_007431</name>
</gene>
<sequence>MSEGTEELHSAGKREEKACRFCHSTLPDWRQAHQALPRAPPIMTVTHDGTMHLLTVRPGEEGKAEFQANIRGIFGLQNLGDVMSLTFGCRAPGSGEDFTLEGWEAFDAAVHCAAIAAGQRAMLETHNRRPDDAGILASMAESECASSSDSRPASPTRQVTWLPRTSRAALAATSRQTAPTMPEPPEVKLTWPLSKG</sequence>
<feature type="compositionally biased region" description="Low complexity" evidence="1">
    <location>
        <begin position="140"/>
        <end position="154"/>
    </location>
</feature>
<evidence type="ECO:0000256" key="1">
    <source>
        <dbReference type="SAM" id="MobiDB-lite"/>
    </source>
</evidence>
<name>A0AAW1Q140_9CHLO</name>
<reference evidence="2 3" key="1">
    <citation type="journal article" date="2024" name="Nat. Commun.">
        <title>Phylogenomics reveals the evolutionary origins of lichenization in chlorophyte algae.</title>
        <authorList>
            <person name="Puginier C."/>
            <person name="Libourel C."/>
            <person name="Otte J."/>
            <person name="Skaloud P."/>
            <person name="Haon M."/>
            <person name="Grisel S."/>
            <person name="Petersen M."/>
            <person name="Berrin J.G."/>
            <person name="Delaux P.M."/>
            <person name="Dal Grande F."/>
            <person name="Keller J."/>
        </authorList>
    </citation>
    <scope>NUCLEOTIDE SEQUENCE [LARGE SCALE GENOMIC DNA]</scope>
    <source>
        <strain evidence="2 3">SAG 2043</strain>
    </source>
</reference>
<proteinExistence type="predicted"/>
<dbReference type="EMBL" id="JALJOR010000006">
    <property type="protein sequence ID" value="KAK9815649.1"/>
    <property type="molecule type" value="Genomic_DNA"/>
</dbReference>
<feature type="compositionally biased region" description="Low complexity" evidence="1">
    <location>
        <begin position="162"/>
        <end position="179"/>
    </location>
</feature>
<dbReference type="AlphaFoldDB" id="A0AAW1Q140"/>
<organism evidence="2 3">
    <name type="scientific">[Myrmecia] bisecta</name>
    <dbReference type="NCBI Taxonomy" id="41462"/>
    <lineage>
        <taxon>Eukaryota</taxon>
        <taxon>Viridiplantae</taxon>
        <taxon>Chlorophyta</taxon>
        <taxon>core chlorophytes</taxon>
        <taxon>Trebouxiophyceae</taxon>
        <taxon>Trebouxiales</taxon>
        <taxon>Trebouxiaceae</taxon>
        <taxon>Myrmecia</taxon>
    </lineage>
</organism>
<protein>
    <submittedName>
        <fullName evidence="2">Uncharacterized protein</fullName>
    </submittedName>
</protein>
<evidence type="ECO:0000313" key="2">
    <source>
        <dbReference type="EMBL" id="KAK9815649.1"/>
    </source>
</evidence>
<evidence type="ECO:0000313" key="3">
    <source>
        <dbReference type="Proteomes" id="UP001489004"/>
    </source>
</evidence>